<dbReference type="Pfam" id="PF16403">
    <property type="entry name" value="Bact_surface_Ig-like"/>
    <property type="match status" value="1"/>
</dbReference>
<feature type="domain" description="Gram-positive cocci surface proteins LPxTG" evidence="8">
    <location>
        <begin position="567"/>
        <end position="605"/>
    </location>
</feature>
<keyword evidence="2" id="KW-0134">Cell wall</keyword>
<sequence>MKRKKRLPWIMAIILAFVMILPNMINVHADQNVRINHVDFTANGFKEPVADETIPKESKVTVVDSVKLKIDGDSSVSWKEEQADGTLGEPTSDKFEANKKYRLRLSVDKLTLKTVDALDGKNMTAKVNDIEVSKDEKIQDSKSGGVDTVQISFVLYSKSFQPKENPNPLPKEYTIKVEGGKAYGVGGLKAGGPEIKKAKVGDLISIKADAAPEGEKFDKWVVEQGGDNLLTSEEDEVTGFNMPAENVVIKATYVPLPVVPVEEHKITIKNGKSFNLGTTDEIDKAVNGTDVQIEADEPAIEKEFDKWIVVKGNVDIADISEPITGFEMPDTDVEIEATYKDRAVTPIPAKEYKISYDLNGGMLDGKTGVVTTIVKDGDVIKLPNSPVKDGYVFREWNTAADGHGTAFVGNTVAHDNITVYAIYNKKAEILNEAPKLEVKDKTIEKGDNFNLMNLVIKAFDKEDGDIINKVKIVDNGGFDKNKAGDYIITFEVKDSKGAIAKAKAKVMVKDNTVTPQNPKPNTPEKPNSQNSNSQNSNSNTPQTQNSMPSNSNNHSESKVNEITPNNLPKTGDSSNIVLFAGLLALSAGALVSFGLYRRFKTRNEN</sequence>
<gene>
    <name evidence="9" type="primary">inlB</name>
    <name evidence="9" type="ORF">AT55_02035</name>
</gene>
<evidence type="ECO:0000256" key="7">
    <source>
        <dbReference type="SAM" id="Phobius"/>
    </source>
</evidence>
<dbReference type="GO" id="GO:0030313">
    <property type="term" value="C:cell envelope"/>
    <property type="evidence" value="ECO:0007669"/>
    <property type="project" value="UniProtKB-SubCell"/>
</dbReference>
<evidence type="ECO:0000259" key="8">
    <source>
        <dbReference type="PROSITE" id="PS50847"/>
    </source>
</evidence>
<reference evidence="9 10" key="1">
    <citation type="submission" date="2013-11" db="EMBL/GenBank/DDBJ databases">
        <authorList>
            <person name="da Piedade I."/>
            <person name="Tang M.H.E."/>
            <person name="Bojesen A.M."/>
        </authorList>
    </citation>
    <scope>NUCLEOTIDE SEQUENCE [LARGE SCALE GENOMIC DNA]</scope>
    <source>
        <strain evidence="9 10">Sz4is</strain>
    </source>
</reference>
<evidence type="ECO:0000256" key="6">
    <source>
        <dbReference type="SAM" id="MobiDB-lite"/>
    </source>
</evidence>
<dbReference type="Pfam" id="PF18998">
    <property type="entry name" value="Flg_new_2"/>
    <property type="match status" value="2"/>
</dbReference>
<dbReference type="NCBIfam" id="TIGR01167">
    <property type="entry name" value="LPXTG_anchor"/>
    <property type="match status" value="1"/>
</dbReference>
<evidence type="ECO:0000256" key="4">
    <source>
        <dbReference type="ARBA" id="ARBA00022729"/>
    </source>
</evidence>
<keyword evidence="7" id="KW-0812">Transmembrane</keyword>
<comment type="subcellular location">
    <subcellularLocation>
        <location evidence="1">Cell envelope</location>
    </subcellularLocation>
</comment>
<feature type="region of interest" description="Disordered" evidence="6">
    <location>
        <begin position="509"/>
        <end position="568"/>
    </location>
</feature>
<evidence type="ECO:0000256" key="3">
    <source>
        <dbReference type="ARBA" id="ARBA00022525"/>
    </source>
</evidence>
<dbReference type="Pfam" id="PF09479">
    <property type="entry name" value="Flg_new"/>
    <property type="match status" value="1"/>
</dbReference>
<feature type="compositionally biased region" description="Low complexity" evidence="6">
    <location>
        <begin position="526"/>
        <end position="546"/>
    </location>
</feature>
<evidence type="ECO:0000256" key="5">
    <source>
        <dbReference type="ARBA" id="ARBA00023088"/>
    </source>
</evidence>
<dbReference type="InterPro" id="IPR042229">
    <property type="entry name" value="Listeria/Bacterioides_rpt_sf"/>
</dbReference>
<dbReference type="InterPro" id="IPR044060">
    <property type="entry name" value="Bacterial_rp_domain"/>
</dbReference>
<keyword evidence="3" id="KW-0964">Secreted</keyword>
<evidence type="ECO:0000313" key="9">
    <source>
        <dbReference type="EMBL" id="KIS15147.1"/>
    </source>
</evidence>
<dbReference type="Pfam" id="PF00746">
    <property type="entry name" value="Gram_pos_anchor"/>
    <property type="match status" value="1"/>
</dbReference>
<feature type="compositionally biased region" description="Polar residues" evidence="6">
    <location>
        <begin position="547"/>
        <end position="568"/>
    </location>
</feature>
<dbReference type="InterPro" id="IPR019931">
    <property type="entry name" value="LPXTG_anchor"/>
</dbReference>
<dbReference type="Gene3D" id="2.60.40.10">
    <property type="entry name" value="Immunoglobulins"/>
    <property type="match status" value="1"/>
</dbReference>
<keyword evidence="7" id="KW-1133">Transmembrane helix</keyword>
<protein>
    <submittedName>
        <fullName evidence="9">Internalin B</fullName>
    </submittedName>
</protein>
<dbReference type="RefSeq" id="WP_043037496.1">
    <property type="nucleotide sequence ID" value="NZ_JAUE01000094.1"/>
</dbReference>
<dbReference type="AlphaFoldDB" id="A0AAW3GJJ6"/>
<comment type="caution">
    <text evidence="9">The sequence shown here is derived from an EMBL/GenBank/DDBJ whole genome shotgun (WGS) entry which is preliminary data.</text>
</comment>
<dbReference type="InterPro" id="IPR013378">
    <property type="entry name" value="InlB-like_B-rpt"/>
</dbReference>
<keyword evidence="5" id="KW-0572">Peptidoglycan-anchor</keyword>
<keyword evidence="4" id="KW-0732">Signal</keyword>
<evidence type="ECO:0000313" key="10">
    <source>
        <dbReference type="Proteomes" id="UP000032278"/>
    </source>
</evidence>
<evidence type="ECO:0000256" key="2">
    <source>
        <dbReference type="ARBA" id="ARBA00022512"/>
    </source>
</evidence>
<proteinExistence type="predicted"/>
<dbReference type="PROSITE" id="PS50847">
    <property type="entry name" value="GRAM_POS_ANCHORING"/>
    <property type="match status" value="1"/>
</dbReference>
<organism evidence="9 10">
    <name type="scientific">Streptococcus equi subsp. zooepidemicus Sz4is</name>
    <dbReference type="NCBI Taxonomy" id="1381082"/>
    <lineage>
        <taxon>Bacteria</taxon>
        <taxon>Bacillati</taxon>
        <taxon>Bacillota</taxon>
        <taxon>Bacilli</taxon>
        <taxon>Lactobacillales</taxon>
        <taxon>Streptococcaceae</taxon>
        <taxon>Streptococcus</taxon>
    </lineage>
</organism>
<dbReference type="Gene3D" id="2.60.40.4270">
    <property type="entry name" value="Listeria-Bacteroides repeat domain"/>
    <property type="match status" value="1"/>
</dbReference>
<evidence type="ECO:0000256" key="1">
    <source>
        <dbReference type="ARBA" id="ARBA00004196"/>
    </source>
</evidence>
<feature type="transmembrane region" description="Helical" evidence="7">
    <location>
        <begin position="576"/>
        <end position="596"/>
    </location>
</feature>
<name>A0AAW3GJJ6_STRSZ</name>
<dbReference type="Proteomes" id="UP000032278">
    <property type="component" value="Unassembled WGS sequence"/>
</dbReference>
<keyword evidence="7" id="KW-0472">Membrane</keyword>
<dbReference type="InterPro" id="IPR032179">
    <property type="entry name" value="Cry22Aa_Ig-like"/>
</dbReference>
<accession>A0AAW3GJJ6</accession>
<dbReference type="EMBL" id="JAUE01000094">
    <property type="protein sequence ID" value="KIS15147.1"/>
    <property type="molecule type" value="Genomic_DNA"/>
</dbReference>
<dbReference type="InterPro" id="IPR013783">
    <property type="entry name" value="Ig-like_fold"/>
</dbReference>